<gene>
    <name evidence="3" type="ORF">ACFOSB_08870</name>
</gene>
<comment type="caution">
    <text evidence="3">The sequence shown here is derived from an EMBL/GenBank/DDBJ whole genome shotgun (WGS) entry which is preliminary data.</text>
</comment>
<feature type="domain" description="LysM" evidence="2">
    <location>
        <begin position="20"/>
        <end position="64"/>
    </location>
</feature>
<dbReference type="CDD" id="cd00118">
    <property type="entry name" value="LysM"/>
    <property type="match status" value="2"/>
</dbReference>
<dbReference type="Pfam" id="PF01476">
    <property type="entry name" value="LysM"/>
    <property type="match status" value="2"/>
</dbReference>
<dbReference type="InterPro" id="IPR050570">
    <property type="entry name" value="Cell_wall_metabolism_enzyme"/>
</dbReference>
<dbReference type="CDD" id="cd12797">
    <property type="entry name" value="M23_peptidase"/>
    <property type="match status" value="1"/>
</dbReference>
<dbReference type="SUPFAM" id="SSF54106">
    <property type="entry name" value="LysM domain"/>
    <property type="match status" value="2"/>
</dbReference>
<accession>A0ABV7ZA15</accession>
<dbReference type="EMBL" id="JBHRZG010000009">
    <property type="protein sequence ID" value="MFC3832966.1"/>
    <property type="molecule type" value="Genomic_DNA"/>
</dbReference>
<keyword evidence="1" id="KW-0732">Signal</keyword>
<proteinExistence type="predicted"/>
<dbReference type="Pfam" id="PF01551">
    <property type="entry name" value="Peptidase_M23"/>
    <property type="match status" value="1"/>
</dbReference>
<dbReference type="SMART" id="SM00257">
    <property type="entry name" value="LysM"/>
    <property type="match status" value="2"/>
</dbReference>
<evidence type="ECO:0000259" key="2">
    <source>
        <dbReference type="PROSITE" id="PS51782"/>
    </source>
</evidence>
<dbReference type="Gene3D" id="3.10.350.10">
    <property type="entry name" value="LysM domain"/>
    <property type="match status" value="2"/>
</dbReference>
<feature type="chain" id="PRO_5045613056" evidence="1">
    <location>
        <begin position="20"/>
        <end position="254"/>
    </location>
</feature>
<keyword evidence="4" id="KW-1185">Reference proteome</keyword>
<dbReference type="Gene3D" id="2.70.70.10">
    <property type="entry name" value="Glucose Permease (Domain IIA)"/>
    <property type="match status" value="1"/>
</dbReference>
<name>A0ABV7ZA15_9DEIO</name>
<evidence type="ECO:0000256" key="1">
    <source>
        <dbReference type="SAM" id="SignalP"/>
    </source>
</evidence>
<organism evidence="3 4">
    <name type="scientific">Deinococcus rufus</name>
    <dbReference type="NCBI Taxonomy" id="2136097"/>
    <lineage>
        <taxon>Bacteria</taxon>
        <taxon>Thermotogati</taxon>
        <taxon>Deinococcota</taxon>
        <taxon>Deinococci</taxon>
        <taxon>Deinococcales</taxon>
        <taxon>Deinococcaceae</taxon>
        <taxon>Deinococcus</taxon>
    </lineage>
</organism>
<reference evidence="4" key="1">
    <citation type="journal article" date="2019" name="Int. J. Syst. Evol. Microbiol.">
        <title>The Global Catalogue of Microorganisms (GCM) 10K type strain sequencing project: providing services to taxonomists for standard genome sequencing and annotation.</title>
        <authorList>
            <consortium name="The Broad Institute Genomics Platform"/>
            <consortium name="The Broad Institute Genome Sequencing Center for Infectious Disease"/>
            <person name="Wu L."/>
            <person name="Ma J."/>
        </authorList>
    </citation>
    <scope>NUCLEOTIDE SEQUENCE [LARGE SCALE GENOMIC DNA]</scope>
    <source>
        <strain evidence="4">CCTCC AB 2017081</strain>
    </source>
</reference>
<evidence type="ECO:0000313" key="3">
    <source>
        <dbReference type="EMBL" id="MFC3832966.1"/>
    </source>
</evidence>
<protein>
    <submittedName>
        <fullName evidence="3">LysM peptidoglycan-binding domain-containing M23 family metallopeptidase</fullName>
    </submittedName>
</protein>
<dbReference type="PANTHER" id="PTHR21666:SF270">
    <property type="entry name" value="MUREIN HYDROLASE ACTIVATOR ENVC"/>
    <property type="match status" value="1"/>
</dbReference>
<feature type="signal peptide" evidence="1">
    <location>
        <begin position="1"/>
        <end position="19"/>
    </location>
</feature>
<sequence length="254" mass="26809">MRPTVFLTLALLWISPATAVTITVQRGDTLTRLAVRHGTTVSALIQANPQLERGTLLAGMSLTLPQAGSAQTWTVEPGDTLYNIARRQSTTIGALIAANPGLDARRALKVGQRLILPVRSAPASARSTPAVRTASIRVGALPVQGRLTTPFRTGHEGIDLAAPTGTPIRAARAGVVSESRFDARTGWGWTVVVDHGDGFKTRYSHNSANLVLKGARVDAGRVIARVGSTGNSTGPHLDFRLTFQGTAINPLSLD</sequence>
<dbReference type="PROSITE" id="PS51782">
    <property type="entry name" value="LYSM"/>
    <property type="match status" value="2"/>
</dbReference>
<dbReference type="Proteomes" id="UP001595803">
    <property type="component" value="Unassembled WGS sequence"/>
</dbReference>
<feature type="domain" description="LysM" evidence="2">
    <location>
        <begin position="71"/>
        <end position="116"/>
    </location>
</feature>
<dbReference type="InterPro" id="IPR011055">
    <property type="entry name" value="Dup_hybrid_motif"/>
</dbReference>
<dbReference type="SUPFAM" id="SSF51261">
    <property type="entry name" value="Duplicated hybrid motif"/>
    <property type="match status" value="1"/>
</dbReference>
<dbReference type="InterPro" id="IPR036779">
    <property type="entry name" value="LysM_dom_sf"/>
</dbReference>
<evidence type="ECO:0000313" key="4">
    <source>
        <dbReference type="Proteomes" id="UP001595803"/>
    </source>
</evidence>
<dbReference type="PANTHER" id="PTHR21666">
    <property type="entry name" value="PEPTIDASE-RELATED"/>
    <property type="match status" value="1"/>
</dbReference>
<dbReference type="InterPro" id="IPR018392">
    <property type="entry name" value="LysM"/>
</dbReference>
<dbReference type="InterPro" id="IPR016047">
    <property type="entry name" value="M23ase_b-sheet_dom"/>
</dbReference>
<dbReference type="RefSeq" id="WP_322474853.1">
    <property type="nucleotide sequence ID" value="NZ_JBHRZG010000009.1"/>
</dbReference>